<feature type="region of interest" description="Disordered" evidence="1">
    <location>
        <begin position="306"/>
        <end position="373"/>
    </location>
</feature>
<feature type="compositionally biased region" description="Basic and acidic residues" evidence="1">
    <location>
        <begin position="176"/>
        <end position="185"/>
    </location>
</feature>
<proteinExistence type="predicted"/>
<gene>
    <name evidence="2" type="ORF">TrLO_g12001</name>
</gene>
<reference evidence="3" key="1">
    <citation type="journal article" date="2023" name="Commun. Biol.">
        <title>Genome analysis of Parmales, the sister group of diatoms, reveals the evolutionary specialization of diatoms from phago-mixotrophs to photoautotrophs.</title>
        <authorList>
            <person name="Ban H."/>
            <person name="Sato S."/>
            <person name="Yoshikawa S."/>
            <person name="Yamada K."/>
            <person name="Nakamura Y."/>
            <person name="Ichinomiya M."/>
            <person name="Sato N."/>
            <person name="Blanc-Mathieu R."/>
            <person name="Endo H."/>
            <person name="Kuwata A."/>
            <person name="Ogata H."/>
        </authorList>
    </citation>
    <scope>NUCLEOTIDE SEQUENCE [LARGE SCALE GENOMIC DNA]</scope>
    <source>
        <strain evidence="3">NIES 3700</strain>
    </source>
</reference>
<dbReference type="OrthoDB" id="10621179at2759"/>
<dbReference type="AlphaFoldDB" id="A0A9W7CGZ1"/>
<feature type="compositionally biased region" description="Acidic residues" evidence="1">
    <location>
        <begin position="679"/>
        <end position="690"/>
    </location>
</feature>
<feature type="compositionally biased region" description="Acidic residues" evidence="1">
    <location>
        <begin position="316"/>
        <end position="329"/>
    </location>
</feature>
<protein>
    <submittedName>
        <fullName evidence="2">Uncharacterized protein</fullName>
    </submittedName>
</protein>
<accession>A0A9W7CGZ1</accession>
<evidence type="ECO:0000313" key="2">
    <source>
        <dbReference type="EMBL" id="GMI06307.1"/>
    </source>
</evidence>
<feature type="compositionally biased region" description="Basic and acidic residues" evidence="1">
    <location>
        <begin position="762"/>
        <end position="779"/>
    </location>
</feature>
<feature type="compositionally biased region" description="Basic residues" evidence="1">
    <location>
        <begin position="355"/>
        <end position="373"/>
    </location>
</feature>
<feature type="compositionally biased region" description="Low complexity" evidence="1">
    <location>
        <begin position="392"/>
        <end position="411"/>
    </location>
</feature>
<feature type="compositionally biased region" description="Low complexity" evidence="1">
    <location>
        <begin position="782"/>
        <end position="795"/>
    </location>
</feature>
<feature type="region of interest" description="Disordered" evidence="1">
    <location>
        <begin position="386"/>
        <end position="421"/>
    </location>
</feature>
<feature type="region of interest" description="Disordered" evidence="1">
    <location>
        <begin position="162"/>
        <end position="185"/>
    </location>
</feature>
<feature type="compositionally biased region" description="Basic and acidic residues" evidence="1">
    <location>
        <begin position="712"/>
        <end position="729"/>
    </location>
</feature>
<feature type="region of interest" description="Disordered" evidence="1">
    <location>
        <begin position="649"/>
        <end position="795"/>
    </location>
</feature>
<sequence>MPAPPPIPHLYPASLSSAPKSWILRRPLTCSILHSSIYKLFKVSTSSTIRNLSYDILLSSASTNIGKISKAIVVDLISYMKDLNLEGELEINVREQVRLVYPDLDFWLNNTKVEIDNVKECIDCGRKRLFMYEEVHVKEEEVKLMRRVKKIKNVNPYDVSRQSVEELEEESEEESDSSRSSESERIETPIILDTIVEAEPIEDFELVESIVSETNETNETDDVQDVCSRHPMRVVSRLNFVKARRRRSNAGVTRVLKHVEGGGVEWIDLIVIIEEKEKEENELRDKVGSVLNEIVSALDAIEEAEREEDRFIKEKEEEEERIQKEEEDSNNSSVSSSSSSNSSQSKPSTPSPQLVKRKPKMKKKKITPKQKKALKLAKAFGIKKPILPVTPPSKVEPSVKPSTTSMSMSISVPPPPSFSLKSPIKKTTFATMSMMNVTPVRTKKGVLNEEEKREEEEEKRGERKKERHEQKKKKLFEMTPDERRMHHYKKEWKKTPNKVIDQIFAHHAHVVDDVEADMTSPQKQEKRASVVIPAVTRNRSKTIGTTSEIRDKDIKQESKTSSMRNVRPSMVNVTKAGSIGRNKSSSMYGARSSFGFRRKTKVKGLYTPNPLVDYDKKYDLTSPVKDAVAGAEFVHSVARGIELRFREMREREEKEQEEDETKKQEMEEEHFLHEHVEELTEESDLSDAESDGEKNANATNNAQLLHHPSAADLKELQKLQKDESKEMAKSMKNLLLKTRRSEKNLKKMEKKSSRMLLSPENKSPKNDDVRRNLFGEVKNHGSSVRSLLSASRATG</sequence>
<organism evidence="2 3">
    <name type="scientific">Triparma laevis f. longispina</name>
    <dbReference type="NCBI Taxonomy" id="1714387"/>
    <lineage>
        <taxon>Eukaryota</taxon>
        <taxon>Sar</taxon>
        <taxon>Stramenopiles</taxon>
        <taxon>Ochrophyta</taxon>
        <taxon>Bolidophyceae</taxon>
        <taxon>Parmales</taxon>
        <taxon>Triparmaceae</taxon>
        <taxon>Triparma</taxon>
    </lineage>
</organism>
<feature type="compositionally biased region" description="Basic and acidic residues" evidence="1">
    <location>
        <begin position="458"/>
        <end position="469"/>
    </location>
</feature>
<feature type="compositionally biased region" description="Basic and acidic residues" evidence="1">
    <location>
        <begin position="649"/>
        <end position="678"/>
    </location>
</feature>
<dbReference type="Proteomes" id="UP001165122">
    <property type="component" value="Unassembled WGS sequence"/>
</dbReference>
<evidence type="ECO:0000313" key="3">
    <source>
        <dbReference type="Proteomes" id="UP001165122"/>
    </source>
</evidence>
<feature type="compositionally biased region" description="Basic and acidic residues" evidence="1">
    <location>
        <begin position="739"/>
        <end position="752"/>
    </location>
</feature>
<evidence type="ECO:0000256" key="1">
    <source>
        <dbReference type="SAM" id="MobiDB-lite"/>
    </source>
</evidence>
<dbReference type="EMBL" id="BRXW01000098">
    <property type="protein sequence ID" value="GMI06307.1"/>
    <property type="molecule type" value="Genomic_DNA"/>
</dbReference>
<feature type="compositionally biased region" description="Acidic residues" evidence="1">
    <location>
        <begin position="165"/>
        <end position="175"/>
    </location>
</feature>
<comment type="caution">
    <text evidence="2">The sequence shown here is derived from an EMBL/GenBank/DDBJ whole genome shotgun (WGS) entry which is preliminary data.</text>
</comment>
<feature type="compositionally biased region" description="Low complexity" evidence="1">
    <location>
        <begin position="330"/>
        <end position="352"/>
    </location>
</feature>
<keyword evidence="3" id="KW-1185">Reference proteome</keyword>
<name>A0A9W7CGZ1_9STRA</name>
<feature type="region of interest" description="Disordered" evidence="1">
    <location>
        <begin position="440"/>
        <end position="485"/>
    </location>
</feature>